<accession>A0A1Z4BQZ0</accession>
<name>A0A1Z4BQZ0_9FLAO</name>
<protein>
    <submittedName>
        <fullName evidence="1">Uncharacterized protein</fullName>
    </submittedName>
</protein>
<dbReference type="Proteomes" id="UP000197007">
    <property type="component" value="Chromosome"/>
</dbReference>
<sequence>MDCNTYLQHLPNVKTLKQLCKGRAVLDWIICGHEFEVYHTYYKANEEEYDGYEAQWGHGFEDEDGTSLSFYFIDKACLIVPSSSAEDSKGGDNHDFEKRIPKVFLPYYRKNFSQSDIPFVIYSLDGETWQCVENFPVEEHIDKFEHITTNPAKYKEWAVDYMGDEGFLQEVMSEQTITDIYEGKVLTEEMVYSIVTEVHDWVDLETELNEMPYRFSF</sequence>
<proteinExistence type="predicted"/>
<evidence type="ECO:0000313" key="1">
    <source>
        <dbReference type="EMBL" id="ASF43725.1"/>
    </source>
</evidence>
<evidence type="ECO:0000313" key="2">
    <source>
        <dbReference type="Proteomes" id="UP000197007"/>
    </source>
</evidence>
<dbReference type="KEGG" id="capn:CBG49_11905"/>
<dbReference type="EMBL" id="CP022022">
    <property type="protein sequence ID" value="ASF43725.1"/>
    <property type="molecule type" value="Genomic_DNA"/>
</dbReference>
<gene>
    <name evidence="1" type="ORF">CBG49_11905</name>
</gene>
<dbReference type="AlphaFoldDB" id="A0A1Z4BQZ0"/>
<dbReference type="RefSeq" id="WP_009412382.1">
    <property type="nucleotide sequence ID" value="NZ_CP022022.1"/>
</dbReference>
<reference evidence="2" key="1">
    <citation type="submission" date="2017-06" db="EMBL/GenBank/DDBJ databases">
        <title>Complete genome sequence of Capnocytophaga sp. KCOM 1579 (=ChDC OS43) isolated from a human refractory periapical abscess lesion.</title>
        <authorList>
            <person name="Kook J.-K."/>
            <person name="Park S.-N."/>
            <person name="Lim Y.K."/>
            <person name="Roh H."/>
        </authorList>
    </citation>
    <scope>NUCLEOTIDE SEQUENCE [LARGE SCALE GENOMIC DNA]</scope>
    <source>
        <strain evidence="2">ChDC OS43</strain>
    </source>
</reference>
<keyword evidence="2" id="KW-1185">Reference proteome</keyword>
<organism evidence="1 2">
    <name type="scientific">Capnocytophaga endodontalis</name>
    <dbReference type="NCBI Taxonomy" id="2708117"/>
    <lineage>
        <taxon>Bacteria</taxon>
        <taxon>Pseudomonadati</taxon>
        <taxon>Bacteroidota</taxon>
        <taxon>Flavobacteriia</taxon>
        <taxon>Flavobacteriales</taxon>
        <taxon>Flavobacteriaceae</taxon>
        <taxon>Capnocytophaga</taxon>
    </lineage>
</organism>